<dbReference type="FunFam" id="3.40.1280.10:FF:000001">
    <property type="entry name" value="tRNA (guanine-N(1)-)-methyltransferase"/>
    <property type="match status" value="1"/>
</dbReference>
<feature type="domain" description="tRNA methyltransferase TRMD/TRM10-type" evidence="18">
    <location>
        <begin position="1"/>
        <end position="218"/>
    </location>
</feature>
<evidence type="ECO:0000256" key="8">
    <source>
        <dbReference type="ARBA" id="ARBA00022603"/>
    </source>
</evidence>
<evidence type="ECO:0000256" key="7">
    <source>
        <dbReference type="ARBA" id="ARBA00022490"/>
    </source>
</evidence>
<evidence type="ECO:0000256" key="17">
    <source>
        <dbReference type="RuleBase" id="RU003464"/>
    </source>
</evidence>
<dbReference type="EMBL" id="FNOY01000047">
    <property type="protein sequence ID" value="SDY61486.1"/>
    <property type="molecule type" value="Genomic_DNA"/>
</dbReference>
<evidence type="ECO:0000256" key="10">
    <source>
        <dbReference type="ARBA" id="ARBA00022691"/>
    </source>
</evidence>
<dbReference type="Gene3D" id="3.40.1280.10">
    <property type="match status" value="1"/>
</dbReference>
<evidence type="ECO:0000256" key="12">
    <source>
        <dbReference type="ARBA" id="ARBA00029736"/>
    </source>
</evidence>
<dbReference type="STRING" id="44576.SAMN05421881_104712"/>
<evidence type="ECO:0000256" key="13">
    <source>
        <dbReference type="ARBA" id="ARBA00033392"/>
    </source>
</evidence>
<dbReference type="HAMAP" id="MF_00605">
    <property type="entry name" value="TrmD"/>
    <property type="match status" value="1"/>
</dbReference>
<dbReference type="Proteomes" id="UP000198640">
    <property type="component" value="Unassembled WGS sequence"/>
</dbReference>
<keyword evidence="7 15" id="KW-0963">Cytoplasm</keyword>
<evidence type="ECO:0000256" key="5">
    <source>
        <dbReference type="ARBA" id="ARBA00012807"/>
    </source>
</evidence>
<name>A0A1H3LB09_9PROT</name>
<comment type="similarity">
    <text evidence="3 15 17">Belongs to the RNA methyltransferase TrmD family.</text>
</comment>
<dbReference type="SUPFAM" id="SSF75217">
    <property type="entry name" value="alpha/beta knot"/>
    <property type="match status" value="1"/>
</dbReference>
<sequence>MFDAITQFGITGRANKNGLYHLRTWNPRDYATNRYRTVDDAPYGGGPGMVMMAQPLDQAITHAKAWQSGHAVRKSRVIYLSPQGKCLDHAKVLQLSSLEGLVLLCGRYEGIDERLIERQVDEEISIGDYVISGGELAAMVLVDAIVRQLPGALGDATSAGQDSLVDHLLEYPHYTRPEVYQAQPVPEVLLSGNHAKIERWRLQQSIGRTWLKRPDLLAKKYPEGLPENEQKLLEEFKAAQHPQAVSQPMNMIKKQEQ</sequence>
<evidence type="ECO:0000256" key="1">
    <source>
        <dbReference type="ARBA" id="ARBA00002634"/>
    </source>
</evidence>
<evidence type="ECO:0000256" key="11">
    <source>
        <dbReference type="ARBA" id="ARBA00022694"/>
    </source>
</evidence>
<dbReference type="AlphaFoldDB" id="A0A1H3LB09"/>
<dbReference type="InterPro" id="IPR002649">
    <property type="entry name" value="tRNA_m1G_MeTrfase_TrmD"/>
</dbReference>
<comment type="subunit">
    <text evidence="4 15 17">Homodimer.</text>
</comment>
<evidence type="ECO:0000256" key="9">
    <source>
        <dbReference type="ARBA" id="ARBA00022679"/>
    </source>
</evidence>
<dbReference type="CDD" id="cd18080">
    <property type="entry name" value="TrmD-like"/>
    <property type="match status" value="1"/>
</dbReference>
<keyword evidence="8 15" id="KW-0489">Methyltransferase</keyword>
<evidence type="ECO:0000256" key="16">
    <source>
        <dbReference type="PIRSR" id="PIRSR000386-1"/>
    </source>
</evidence>
<dbReference type="InterPro" id="IPR029026">
    <property type="entry name" value="tRNA_m1G_MTases_N"/>
</dbReference>
<dbReference type="Gene3D" id="1.10.1270.20">
    <property type="entry name" value="tRNA(m1g37)methyltransferase, domain 2"/>
    <property type="match status" value="1"/>
</dbReference>
<comment type="function">
    <text evidence="1 15 17">Specifically methylates guanosine-37 in various tRNAs.</text>
</comment>
<dbReference type="InterPro" id="IPR029028">
    <property type="entry name" value="Alpha/beta_knot_MTases"/>
</dbReference>
<evidence type="ECO:0000259" key="18">
    <source>
        <dbReference type="Pfam" id="PF01746"/>
    </source>
</evidence>
<evidence type="ECO:0000256" key="2">
    <source>
        <dbReference type="ARBA" id="ARBA00004496"/>
    </source>
</evidence>
<comment type="catalytic activity">
    <reaction evidence="14 15 17">
        <text>guanosine(37) in tRNA + S-adenosyl-L-methionine = N(1)-methylguanosine(37) in tRNA + S-adenosyl-L-homocysteine + H(+)</text>
        <dbReference type="Rhea" id="RHEA:36899"/>
        <dbReference type="Rhea" id="RHEA-COMP:10145"/>
        <dbReference type="Rhea" id="RHEA-COMP:10147"/>
        <dbReference type="ChEBI" id="CHEBI:15378"/>
        <dbReference type="ChEBI" id="CHEBI:57856"/>
        <dbReference type="ChEBI" id="CHEBI:59789"/>
        <dbReference type="ChEBI" id="CHEBI:73542"/>
        <dbReference type="ChEBI" id="CHEBI:74269"/>
        <dbReference type="EC" id="2.1.1.228"/>
    </reaction>
</comment>
<evidence type="ECO:0000313" key="20">
    <source>
        <dbReference type="Proteomes" id="UP000198640"/>
    </source>
</evidence>
<dbReference type="PIRSF" id="PIRSF000386">
    <property type="entry name" value="tRNA_mtase"/>
    <property type="match status" value="1"/>
</dbReference>
<evidence type="ECO:0000256" key="4">
    <source>
        <dbReference type="ARBA" id="ARBA00011738"/>
    </source>
</evidence>
<evidence type="ECO:0000256" key="15">
    <source>
        <dbReference type="HAMAP-Rule" id="MF_00605"/>
    </source>
</evidence>
<proteinExistence type="inferred from homology"/>
<keyword evidence="11 15" id="KW-0819">tRNA processing</keyword>
<dbReference type="GO" id="GO:0005829">
    <property type="term" value="C:cytosol"/>
    <property type="evidence" value="ECO:0007669"/>
    <property type="project" value="TreeGrafter"/>
</dbReference>
<feature type="binding site" evidence="15 16">
    <location>
        <position position="106"/>
    </location>
    <ligand>
        <name>S-adenosyl-L-methionine</name>
        <dbReference type="ChEBI" id="CHEBI:59789"/>
    </ligand>
</feature>
<keyword evidence="10 15" id="KW-0949">S-adenosyl-L-methionine</keyword>
<dbReference type="FunFam" id="1.10.1270.20:FF:000001">
    <property type="entry name" value="tRNA (guanine-N(1)-)-methyltransferase"/>
    <property type="match status" value="1"/>
</dbReference>
<dbReference type="InterPro" id="IPR023148">
    <property type="entry name" value="tRNA_m1G_MeTrfase_C_sf"/>
</dbReference>
<dbReference type="PANTHER" id="PTHR46417">
    <property type="entry name" value="TRNA (GUANINE-N(1)-)-METHYLTRANSFERASE"/>
    <property type="match status" value="1"/>
</dbReference>
<dbReference type="PANTHER" id="PTHR46417:SF1">
    <property type="entry name" value="TRNA (GUANINE-N(1)-)-METHYLTRANSFERASE"/>
    <property type="match status" value="1"/>
</dbReference>
<dbReference type="EC" id="2.1.1.228" evidence="5 15"/>
<gene>
    <name evidence="15" type="primary">trmD</name>
    <name evidence="19" type="ORF">SAMN05421881_104712</name>
</gene>
<keyword evidence="9 15" id="KW-0808">Transferase</keyword>
<dbReference type="NCBIfam" id="NF000648">
    <property type="entry name" value="PRK00026.1"/>
    <property type="match status" value="1"/>
</dbReference>
<evidence type="ECO:0000313" key="19">
    <source>
        <dbReference type="EMBL" id="SDY61486.1"/>
    </source>
</evidence>
<dbReference type="GO" id="GO:0002939">
    <property type="term" value="P:tRNA N1-guanine methylation"/>
    <property type="evidence" value="ECO:0007669"/>
    <property type="project" value="TreeGrafter"/>
</dbReference>
<evidence type="ECO:0000256" key="14">
    <source>
        <dbReference type="ARBA" id="ARBA00047783"/>
    </source>
</evidence>
<comment type="subcellular location">
    <subcellularLocation>
        <location evidence="2 15 17">Cytoplasm</location>
    </subcellularLocation>
</comment>
<accession>A0A1H3LB09</accession>
<dbReference type="NCBIfam" id="TIGR00088">
    <property type="entry name" value="trmD"/>
    <property type="match status" value="1"/>
</dbReference>
<keyword evidence="20" id="KW-1185">Reference proteome</keyword>
<reference evidence="19 20" key="1">
    <citation type="submission" date="2016-10" db="EMBL/GenBank/DDBJ databases">
        <authorList>
            <person name="de Groot N.N."/>
        </authorList>
    </citation>
    <scope>NUCLEOTIDE SEQUENCE [LARGE SCALE GENOMIC DNA]</scope>
    <source>
        <strain evidence="19 20">Nm1</strain>
    </source>
</reference>
<feature type="binding site" evidence="15 16">
    <location>
        <begin position="126"/>
        <end position="131"/>
    </location>
    <ligand>
        <name>S-adenosyl-L-methionine</name>
        <dbReference type="ChEBI" id="CHEBI:59789"/>
    </ligand>
</feature>
<evidence type="ECO:0000256" key="3">
    <source>
        <dbReference type="ARBA" id="ARBA00007630"/>
    </source>
</evidence>
<organism evidence="19 20">
    <name type="scientific">Nitrosomonas halophila</name>
    <dbReference type="NCBI Taxonomy" id="44576"/>
    <lineage>
        <taxon>Bacteria</taxon>
        <taxon>Pseudomonadati</taxon>
        <taxon>Pseudomonadota</taxon>
        <taxon>Betaproteobacteria</taxon>
        <taxon>Nitrosomonadales</taxon>
        <taxon>Nitrosomonadaceae</taxon>
        <taxon>Nitrosomonas</taxon>
    </lineage>
</organism>
<dbReference type="Pfam" id="PF01746">
    <property type="entry name" value="tRNA_m1G_MT"/>
    <property type="match status" value="1"/>
</dbReference>
<dbReference type="GO" id="GO:0052906">
    <property type="term" value="F:tRNA (guanine(37)-N1)-methyltransferase activity"/>
    <property type="evidence" value="ECO:0007669"/>
    <property type="project" value="UniProtKB-UniRule"/>
</dbReference>
<evidence type="ECO:0000256" key="6">
    <source>
        <dbReference type="ARBA" id="ARBA00014679"/>
    </source>
</evidence>
<dbReference type="InterPro" id="IPR016009">
    <property type="entry name" value="tRNA_MeTrfase_TRMD/TRM10"/>
</dbReference>
<protein>
    <recommendedName>
        <fullName evidence="6 15">tRNA (guanine-N(1)-)-methyltransferase</fullName>
        <ecNumber evidence="5 15">2.1.1.228</ecNumber>
    </recommendedName>
    <alternativeName>
        <fullName evidence="12 15">M1G-methyltransferase</fullName>
    </alternativeName>
    <alternativeName>
        <fullName evidence="13 15">tRNA [GM37] methyltransferase</fullName>
    </alternativeName>
</protein>